<evidence type="ECO:0000256" key="10">
    <source>
        <dbReference type="PROSITE-ProRule" id="PRU00169"/>
    </source>
</evidence>
<dbReference type="InterPro" id="IPR009057">
    <property type="entry name" value="Homeodomain-like_sf"/>
</dbReference>
<keyword evidence="3" id="KW-0963">Cytoplasm</keyword>
<dbReference type="RefSeq" id="WP_173792961.1">
    <property type="nucleotide sequence ID" value="NZ_JAAIOC010000003.1"/>
</dbReference>
<dbReference type="Gene3D" id="3.40.50.2300">
    <property type="match status" value="1"/>
</dbReference>
<dbReference type="GO" id="GO:0005737">
    <property type="term" value="C:cytoplasm"/>
    <property type="evidence" value="ECO:0007669"/>
    <property type="project" value="UniProtKB-SubCell"/>
</dbReference>
<dbReference type="Gene3D" id="1.10.10.60">
    <property type="entry name" value="Homeodomain-like"/>
    <property type="match status" value="2"/>
</dbReference>
<dbReference type="GO" id="GO:0003700">
    <property type="term" value="F:DNA-binding transcription factor activity"/>
    <property type="evidence" value="ECO:0007669"/>
    <property type="project" value="InterPro"/>
</dbReference>
<dbReference type="Pfam" id="PF00072">
    <property type="entry name" value="Response_reg"/>
    <property type="match status" value="1"/>
</dbReference>
<evidence type="ECO:0000313" key="15">
    <source>
        <dbReference type="Proteomes" id="UP000724058"/>
    </source>
</evidence>
<dbReference type="InterPro" id="IPR011006">
    <property type="entry name" value="CheY-like_superfamily"/>
</dbReference>
<keyword evidence="5" id="KW-0902">Two-component regulatory system</keyword>
<gene>
    <name evidence="14" type="ORF">G4332_04960</name>
</gene>
<dbReference type="EMBL" id="JAAIOD010000004">
    <property type="protein sequence ID" value="NSE57477.1"/>
    <property type="molecule type" value="Genomic_DNA"/>
</dbReference>
<feature type="domain" description="HTH araC/xylS-type" evidence="12">
    <location>
        <begin position="437"/>
        <end position="540"/>
    </location>
</feature>
<dbReference type="PANTHER" id="PTHR42713">
    <property type="entry name" value="HISTIDINE KINASE-RELATED"/>
    <property type="match status" value="1"/>
</dbReference>
<feature type="domain" description="Response regulatory" evidence="13">
    <location>
        <begin position="5"/>
        <end position="122"/>
    </location>
</feature>
<evidence type="ECO:0000256" key="4">
    <source>
        <dbReference type="ARBA" id="ARBA00022553"/>
    </source>
</evidence>
<proteinExistence type="predicted"/>
<feature type="coiled-coil region" evidence="11">
    <location>
        <begin position="386"/>
        <end position="413"/>
    </location>
</feature>
<dbReference type="CDD" id="cd17536">
    <property type="entry name" value="REC_YesN-like"/>
    <property type="match status" value="1"/>
</dbReference>
<organism evidence="14 15">
    <name type="scientific">Dorea longicatena</name>
    <dbReference type="NCBI Taxonomy" id="88431"/>
    <lineage>
        <taxon>Bacteria</taxon>
        <taxon>Bacillati</taxon>
        <taxon>Bacillota</taxon>
        <taxon>Clostridia</taxon>
        <taxon>Lachnospirales</taxon>
        <taxon>Lachnospiraceae</taxon>
        <taxon>Dorea</taxon>
    </lineage>
</organism>
<keyword evidence="6" id="KW-0805">Transcription regulation</keyword>
<name>A0AAP7APK3_9FIRM</name>
<sequence>MNEIKVFLVEDEMVIRRGIKNSIDWEKEGYIFCGEASDGELAYPMIIKEKPDILITDIRMPFMDGLELCKLVKEELPNIKILILSGYDEFDYAKEAIRLGVTEYLLKPISSGKLLEALNGVSESIRREKEDKDLVRKYMEEMRENTEHEKQKFFEQMIAGNLSMADALETGKKYEMNLSAGMYNLLLFRFTLGEENRKSGELLGEAEYAIKKLTERLEYVFEFQRDVEGWAFLLMADNEEQMSERVKELSKDLEEIMKNYSTIAYFGGIGQPVARLRELEESFREAERALAARFTMELNRIISVEDIRMAQNVDTLDDIEITSFGEIEKTRTMLEKFLNNGAEDEIDEFVDVYINELPEENLKSVLMRQYIIMDAYIVMMSFCEKIEGIEGEMQAQSEELKNSMKTIQTLEEIKNYIRMLLKKIIGVRDTISGRRYSDIIEIAKDQIRKTYMSDEISLNTIAAEVGMSPSYFSSIFSKEMGKTFVEYLTEIRMDRAKELLMCSSMKTSEIGYEVGYKDPHYFSYIFKKTQNCTPKEFRARGKE</sequence>
<dbReference type="SMART" id="SM00448">
    <property type="entry name" value="REC"/>
    <property type="match status" value="1"/>
</dbReference>
<dbReference type="AlphaFoldDB" id="A0AAP7APK3"/>
<dbReference type="PROSITE" id="PS50110">
    <property type="entry name" value="RESPONSE_REGULATORY"/>
    <property type="match status" value="1"/>
</dbReference>
<keyword evidence="8" id="KW-0804">Transcription</keyword>
<evidence type="ECO:0000256" key="11">
    <source>
        <dbReference type="SAM" id="Coils"/>
    </source>
</evidence>
<keyword evidence="11" id="KW-0175">Coiled coil</keyword>
<dbReference type="InterPro" id="IPR051552">
    <property type="entry name" value="HptR"/>
</dbReference>
<evidence type="ECO:0000256" key="8">
    <source>
        <dbReference type="ARBA" id="ARBA00023163"/>
    </source>
</evidence>
<dbReference type="SUPFAM" id="SSF46689">
    <property type="entry name" value="Homeodomain-like"/>
    <property type="match status" value="2"/>
</dbReference>
<dbReference type="SMART" id="SM00342">
    <property type="entry name" value="HTH_ARAC"/>
    <property type="match status" value="1"/>
</dbReference>
<evidence type="ECO:0000313" key="14">
    <source>
        <dbReference type="EMBL" id="NSE57477.1"/>
    </source>
</evidence>
<protein>
    <recommendedName>
        <fullName evidence="2">Stage 0 sporulation protein A homolog</fullName>
    </recommendedName>
</protein>
<comment type="subcellular location">
    <subcellularLocation>
        <location evidence="1">Cytoplasm</location>
    </subcellularLocation>
</comment>
<evidence type="ECO:0000256" key="7">
    <source>
        <dbReference type="ARBA" id="ARBA00023125"/>
    </source>
</evidence>
<dbReference type="GO" id="GO:0000160">
    <property type="term" value="P:phosphorelay signal transduction system"/>
    <property type="evidence" value="ECO:0007669"/>
    <property type="project" value="UniProtKB-KW"/>
</dbReference>
<evidence type="ECO:0000259" key="13">
    <source>
        <dbReference type="PROSITE" id="PS50110"/>
    </source>
</evidence>
<evidence type="ECO:0000256" key="9">
    <source>
        <dbReference type="ARBA" id="ARBA00024867"/>
    </source>
</evidence>
<comment type="function">
    <text evidence="9">May play the central regulatory role in sporulation. It may be an element of the effector pathway responsible for the activation of sporulation genes in response to nutritional stress. Spo0A may act in concert with spo0H (a sigma factor) to control the expression of some genes that are critical to the sporulation process.</text>
</comment>
<evidence type="ECO:0000256" key="6">
    <source>
        <dbReference type="ARBA" id="ARBA00023015"/>
    </source>
</evidence>
<dbReference type="PROSITE" id="PS01124">
    <property type="entry name" value="HTH_ARAC_FAMILY_2"/>
    <property type="match status" value="1"/>
</dbReference>
<evidence type="ECO:0000256" key="3">
    <source>
        <dbReference type="ARBA" id="ARBA00022490"/>
    </source>
</evidence>
<dbReference type="Pfam" id="PF12833">
    <property type="entry name" value="HTH_18"/>
    <property type="match status" value="1"/>
</dbReference>
<reference evidence="14" key="2">
    <citation type="submission" date="2020-02" db="EMBL/GenBank/DDBJ databases">
        <authorList>
            <person name="Littmann E."/>
            <person name="Sorbara M."/>
        </authorList>
    </citation>
    <scope>NUCLEOTIDE SEQUENCE</scope>
    <source>
        <strain evidence="14">MSK.10.16</strain>
    </source>
</reference>
<evidence type="ECO:0000256" key="1">
    <source>
        <dbReference type="ARBA" id="ARBA00004496"/>
    </source>
</evidence>
<evidence type="ECO:0000256" key="5">
    <source>
        <dbReference type="ARBA" id="ARBA00023012"/>
    </source>
</evidence>
<keyword evidence="4 10" id="KW-0597">Phosphoprotein</keyword>
<accession>A0AAP7APK3</accession>
<dbReference type="Proteomes" id="UP000724058">
    <property type="component" value="Unassembled WGS sequence"/>
</dbReference>
<dbReference type="InterPro" id="IPR018060">
    <property type="entry name" value="HTH_AraC"/>
</dbReference>
<keyword evidence="7" id="KW-0238">DNA-binding</keyword>
<comment type="caution">
    <text evidence="14">The sequence shown here is derived from an EMBL/GenBank/DDBJ whole genome shotgun (WGS) entry which is preliminary data.</text>
</comment>
<evidence type="ECO:0000259" key="12">
    <source>
        <dbReference type="PROSITE" id="PS01124"/>
    </source>
</evidence>
<dbReference type="PANTHER" id="PTHR42713:SF3">
    <property type="entry name" value="TRANSCRIPTIONAL REGULATORY PROTEIN HPTR"/>
    <property type="match status" value="1"/>
</dbReference>
<feature type="modified residue" description="4-aspartylphosphate" evidence="10">
    <location>
        <position position="57"/>
    </location>
</feature>
<dbReference type="SUPFAM" id="SSF52172">
    <property type="entry name" value="CheY-like"/>
    <property type="match status" value="1"/>
</dbReference>
<reference evidence="14" key="1">
    <citation type="journal article" date="2020" name="Cell Host Microbe">
        <title>Functional and Genomic Variation between Human-Derived Isolates of Lachnospiraceae Reveals Inter- and Intra-Species Diversity.</title>
        <authorList>
            <person name="Sorbara M.T."/>
            <person name="Littmann E.R."/>
            <person name="Fontana E."/>
            <person name="Moody T.U."/>
            <person name="Kohout C.E."/>
            <person name="Gjonbalaj M."/>
            <person name="Eaton V."/>
            <person name="Seok R."/>
            <person name="Leiner I.M."/>
            <person name="Pamer E.G."/>
        </authorList>
    </citation>
    <scope>NUCLEOTIDE SEQUENCE</scope>
    <source>
        <strain evidence="14">MSK.10.16</strain>
    </source>
</reference>
<evidence type="ECO:0000256" key="2">
    <source>
        <dbReference type="ARBA" id="ARBA00018672"/>
    </source>
</evidence>
<dbReference type="GO" id="GO:0043565">
    <property type="term" value="F:sequence-specific DNA binding"/>
    <property type="evidence" value="ECO:0007669"/>
    <property type="project" value="InterPro"/>
</dbReference>
<dbReference type="InterPro" id="IPR001789">
    <property type="entry name" value="Sig_transdc_resp-reg_receiver"/>
</dbReference>